<keyword evidence="3" id="KW-0808">Transferase</keyword>
<dbReference type="OMA" id="MEKPICH"/>
<evidence type="ECO:0000259" key="5">
    <source>
        <dbReference type="Pfam" id="PF04577"/>
    </source>
</evidence>
<keyword evidence="2" id="KW-0328">Glycosyltransferase</keyword>
<dbReference type="InParanoid" id="A0A059B7G0"/>
<dbReference type="PANTHER" id="PTHR20961">
    <property type="entry name" value="GLYCOSYLTRANSFERASE"/>
    <property type="match status" value="1"/>
</dbReference>
<dbReference type="InterPro" id="IPR007657">
    <property type="entry name" value="Glycosyltransferase_61"/>
</dbReference>
<dbReference type="GO" id="GO:0000139">
    <property type="term" value="C:Golgi membrane"/>
    <property type="evidence" value="ECO:0007669"/>
    <property type="project" value="UniProtKB-SubCell"/>
</dbReference>
<dbReference type="FunCoup" id="A0A059B7G0">
    <property type="interactions" value="382"/>
</dbReference>
<dbReference type="eggNOG" id="KOG4698">
    <property type="taxonomic scope" value="Eukaryota"/>
</dbReference>
<dbReference type="Gramene" id="KCW62167">
    <property type="protein sequence ID" value="KCW62167"/>
    <property type="gene ID" value="EUGRSUZ_H04827"/>
</dbReference>
<dbReference type="AlphaFoldDB" id="A0A059B7G0"/>
<dbReference type="GO" id="GO:0016763">
    <property type="term" value="F:pentosyltransferase activity"/>
    <property type="evidence" value="ECO:0007669"/>
    <property type="project" value="UniProtKB-ARBA"/>
</dbReference>
<sequence length="483" mass="55148">MMHGAIIAKSFGRFKRKKLVYGAFVACSFLVLSFCAVFRFRPYLGPSLTLVNWKGSLNVSIPLAVVENIMAKQEQRCNSTVFQSKTSSMTNQLMAENAMKQREPPCHVMDLRSELYNITGEVRINAKSSTVFISSPEKRNLFGGYNSWKIRPYARNKDLQAMNHVREWSIIPAFSDVQVPQCTQNHTIASILFSTGGYAGNHFHDFSDIIIPLYLTSRPFNGKVQFLISDCRSWWVTKFQAILQNLSYYPIINIDQEEDVHCFPSILMGLQRHGELNIDPSKSPYTMRDFREFLRNTYSLKRRNAVRLRPGDTRKPRLLVISRKRTRSFTNSTNIAETAESMGFEVIVAEADIHVARFAEIMNSCDVVMGIHGAGLTNVLFLPEGAVMIQVVPLGGVELVAKTYFGVPSKEMNIRYLEYKIGTKESTLIEQFPLDHMALKNPYLFHRCNLEAFKLGYLDKQNVTIDVRRFKPTLLKALELLHE</sequence>
<dbReference type="Pfam" id="PF04577">
    <property type="entry name" value="Glyco_transf_61"/>
    <property type="match status" value="1"/>
</dbReference>
<organism evidence="6">
    <name type="scientific">Eucalyptus grandis</name>
    <name type="common">Flooded gum</name>
    <dbReference type="NCBI Taxonomy" id="71139"/>
    <lineage>
        <taxon>Eukaryota</taxon>
        <taxon>Viridiplantae</taxon>
        <taxon>Streptophyta</taxon>
        <taxon>Embryophyta</taxon>
        <taxon>Tracheophyta</taxon>
        <taxon>Spermatophyta</taxon>
        <taxon>Magnoliopsida</taxon>
        <taxon>eudicotyledons</taxon>
        <taxon>Gunneridae</taxon>
        <taxon>Pentapetalae</taxon>
        <taxon>rosids</taxon>
        <taxon>malvids</taxon>
        <taxon>Myrtales</taxon>
        <taxon>Myrtaceae</taxon>
        <taxon>Myrtoideae</taxon>
        <taxon>Eucalypteae</taxon>
        <taxon>Eucalyptus</taxon>
    </lineage>
</organism>
<dbReference type="EMBL" id="KK198760">
    <property type="protein sequence ID" value="KCW62167.1"/>
    <property type="molecule type" value="Genomic_DNA"/>
</dbReference>
<evidence type="ECO:0000313" key="6">
    <source>
        <dbReference type="EMBL" id="KCW62167.1"/>
    </source>
</evidence>
<gene>
    <name evidence="6" type="ORF">EUGRSUZ_H04827</name>
</gene>
<accession>A0A059B7G0</accession>
<evidence type="ECO:0000256" key="4">
    <source>
        <dbReference type="ARBA" id="ARBA00023180"/>
    </source>
</evidence>
<protein>
    <recommendedName>
        <fullName evidence="5">Glycosyltransferase 61 catalytic domain-containing protein</fullName>
    </recommendedName>
</protein>
<comment type="subcellular location">
    <subcellularLocation>
        <location evidence="1">Golgi apparatus membrane</location>
        <topology evidence="1">Single-pass type II membrane protein</topology>
    </subcellularLocation>
</comment>
<reference evidence="6" key="1">
    <citation type="submission" date="2013-07" db="EMBL/GenBank/DDBJ databases">
        <title>The genome of Eucalyptus grandis.</title>
        <authorList>
            <person name="Schmutz J."/>
            <person name="Hayes R."/>
            <person name="Myburg A."/>
            <person name="Tuskan G."/>
            <person name="Grattapaglia D."/>
            <person name="Rokhsar D.S."/>
        </authorList>
    </citation>
    <scope>NUCLEOTIDE SEQUENCE</scope>
    <source>
        <tissue evidence="6">Leaf extractions</tissue>
    </source>
</reference>
<evidence type="ECO:0000256" key="1">
    <source>
        <dbReference type="ARBA" id="ARBA00004323"/>
    </source>
</evidence>
<dbReference type="PANTHER" id="PTHR20961:SF5">
    <property type="entry name" value="GLYCOSYLTRANSFERASE-RELATED"/>
    <property type="match status" value="1"/>
</dbReference>
<feature type="domain" description="Glycosyltransferase 61 catalytic" evidence="5">
    <location>
        <begin position="288"/>
        <end position="389"/>
    </location>
</feature>
<evidence type="ECO:0000256" key="3">
    <source>
        <dbReference type="ARBA" id="ARBA00022679"/>
    </source>
</evidence>
<dbReference type="InterPro" id="IPR049625">
    <property type="entry name" value="Glyco_transf_61_cat"/>
</dbReference>
<proteinExistence type="predicted"/>
<name>A0A059B7G0_EUCGR</name>
<evidence type="ECO:0000256" key="2">
    <source>
        <dbReference type="ARBA" id="ARBA00022676"/>
    </source>
</evidence>
<dbReference type="GO" id="GO:0016757">
    <property type="term" value="F:glycosyltransferase activity"/>
    <property type="evidence" value="ECO:0000318"/>
    <property type="project" value="GO_Central"/>
</dbReference>
<keyword evidence="4" id="KW-0325">Glycoprotein</keyword>